<keyword evidence="3" id="KW-0677">Repeat</keyword>
<dbReference type="CDD" id="cd11291">
    <property type="entry name" value="gelsolin_S6_like"/>
    <property type="match status" value="1"/>
</dbReference>
<dbReference type="InterPro" id="IPR003128">
    <property type="entry name" value="Villin_headpiece"/>
</dbReference>
<dbReference type="Proteomes" id="UP000215902">
    <property type="component" value="Unassembled WGS sequence"/>
</dbReference>
<dbReference type="CDD" id="cd11293">
    <property type="entry name" value="gelsolin_S4_like"/>
    <property type="match status" value="1"/>
</dbReference>
<dbReference type="Gene3D" id="1.10.950.10">
    <property type="entry name" value="Villin headpiece domain"/>
    <property type="match status" value="1"/>
</dbReference>
<dbReference type="PANTHER" id="PTHR11977:SF57">
    <property type="entry name" value="VILLIN-LIKE PROTEIN QUAIL"/>
    <property type="match status" value="1"/>
</dbReference>
<sequence>LVTMSQLPQWAIDLAFKSIPLNKPYFAVWRIEEMKVVAVPKPQWGNFYRGDAYIVYSCLEIKGRLEQHVHFWLGSGCSQDESTVAAFKTVELDDLCGGAPVQHREVEGNESLAFLAYFKKGIKYNEGGVKSGLSHVDRDSHEPKLYQVKGKRSPRCRQVPMEWSSFNSGDVFINDQGRLIFVWNGSQSSRRERLKAMEVARSLRDERSSAELLVLEEGEESTLEGEQKEAFESSGSLALSARQIAPASAAASDEEFERTTALSIRLFRCSDEGGTLRVMEISSGPLHHNMLDTKDVFIIDNANHGVWIWCGRLSSKNEKRAAMTNALSFVEKLGKHASRVQVTRVNEGCETTQFKQLFQTWPAPQYSGKVAGGNRIAKTVQTQFDASTMHQSPKLAAETRMVDDGSGKVQIWRIENMELVPQDRVLYGQFYGGDSYVIQYTYSVKEAGGERYILYFWQGRKSSQDERGASALHATALDDQLGGAAVQVRVVQGKEPQHFLALFKGRMIVFDGGKAGWSKDEKDQAVGDTYLLRIRGTNALNTKAEQVPTESASLNSNDTFVLVSRQAIFIWCGKGTTGDEREVAKDIAKTISRRDYVLLCEGQETEVFWQLLGGKGPYQSDKRLQEANMAFEPRLFQCSNAKGYFTAEEISNFTQDDLVEEDVMLLDTGDEVYIWIGVDSNEAERQAALQAAVDYLKSDPTQSRDPDSAPIYRVKQGHEPPVFIGFFPSWDYQMWSGAKSYEQMKQEFQDSSRQLDRVDIASESLNGSGGGVSLSFGEYKKIPYQTLRQKCPDSVRPDEKELHLTEEEFHKVFGMSYPDFANLPEWKKTNAKKAVGLF</sequence>
<dbReference type="PROSITE" id="PS51089">
    <property type="entry name" value="HP"/>
    <property type="match status" value="1"/>
</dbReference>
<keyword evidence="4" id="KW-0009">Actin-binding</keyword>
<dbReference type="CDD" id="cd11288">
    <property type="entry name" value="gelsolin_S5_like"/>
    <property type="match status" value="1"/>
</dbReference>
<dbReference type="FunFam" id="3.40.20.10:FF:000005">
    <property type="entry name" value="Gelsolin"/>
    <property type="match status" value="1"/>
</dbReference>
<dbReference type="PANTHER" id="PTHR11977">
    <property type="entry name" value="VILLIN"/>
    <property type="match status" value="1"/>
</dbReference>
<dbReference type="CDD" id="cd11290">
    <property type="entry name" value="gelsolin_S1_like"/>
    <property type="match status" value="1"/>
</dbReference>
<dbReference type="SUPFAM" id="SSF47050">
    <property type="entry name" value="VHP, Villin headpiece domain"/>
    <property type="match status" value="1"/>
</dbReference>
<accession>A0A267H4H2</accession>
<dbReference type="EMBL" id="NIVC01000051">
    <property type="protein sequence ID" value="PAA92462.1"/>
    <property type="molecule type" value="Genomic_DNA"/>
</dbReference>
<evidence type="ECO:0000313" key="6">
    <source>
        <dbReference type="EMBL" id="PAA92462.1"/>
    </source>
</evidence>
<dbReference type="OrthoDB" id="6375767at2759"/>
<dbReference type="SUPFAM" id="SSF55753">
    <property type="entry name" value="Actin depolymerizing proteins"/>
    <property type="match status" value="6"/>
</dbReference>
<dbReference type="GO" id="GO:0051014">
    <property type="term" value="P:actin filament severing"/>
    <property type="evidence" value="ECO:0007669"/>
    <property type="project" value="TreeGrafter"/>
</dbReference>
<dbReference type="InterPro" id="IPR036886">
    <property type="entry name" value="Villin_headpiece_dom_sf"/>
</dbReference>
<dbReference type="SMART" id="SM00262">
    <property type="entry name" value="GEL"/>
    <property type="match status" value="6"/>
</dbReference>
<dbReference type="GO" id="GO:0051016">
    <property type="term" value="P:barbed-end actin filament capping"/>
    <property type="evidence" value="ECO:0007669"/>
    <property type="project" value="TreeGrafter"/>
</dbReference>
<dbReference type="Pfam" id="PF00626">
    <property type="entry name" value="Gelsolin"/>
    <property type="match status" value="6"/>
</dbReference>
<evidence type="ECO:0000256" key="1">
    <source>
        <dbReference type="ARBA" id="ARBA00008418"/>
    </source>
</evidence>
<evidence type="ECO:0000259" key="5">
    <source>
        <dbReference type="PROSITE" id="PS51089"/>
    </source>
</evidence>
<evidence type="ECO:0000256" key="3">
    <source>
        <dbReference type="ARBA" id="ARBA00022737"/>
    </source>
</evidence>
<comment type="similarity">
    <text evidence="1">Belongs to the villin/gelsolin family.</text>
</comment>
<feature type="domain" description="HP" evidence="5">
    <location>
        <begin position="776"/>
        <end position="838"/>
    </location>
</feature>
<name>A0A267H4H2_9PLAT</name>
<dbReference type="InterPro" id="IPR007123">
    <property type="entry name" value="Gelsolin-like_dom"/>
</dbReference>
<evidence type="ECO:0000256" key="4">
    <source>
        <dbReference type="ARBA" id="ARBA00023203"/>
    </source>
</evidence>
<comment type="caution">
    <text evidence="6">The sequence shown here is derived from an EMBL/GenBank/DDBJ whole genome shotgun (WGS) entry which is preliminary data.</text>
</comment>
<dbReference type="InterPro" id="IPR007122">
    <property type="entry name" value="Villin/Gelsolin"/>
</dbReference>
<organism evidence="6 7">
    <name type="scientific">Macrostomum lignano</name>
    <dbReference type="NCBI Taxonomy" id="282301"/>
    <lineage>
        <taxon>Eukaryota</taxon>
        <taxon>Metazoa</taxon>
        <taxon>Spiralia</taxon>
        <taxon>Lophotrochozoa</taxon>
        <taxon>Platyhelminthes</taxon>
        <taxon>Rhabditophora</taxon>
        <taxon>Macrostomorpha</taxon>
        <taxon>Macrostomida</taxon>
        <taxon>Macrostomidae</taxon>
        <taxon>Macrostomum</taxon>
    </lineage>
</organism>
<dbReference type="GO" id="GO:0008154">
    <property type="term" value="P:actin polymerization or depolymerization"/>
    <property type="evidence" value="ECO:0007669"/>
    <property type="project" value="TreeGrafter"/>
</dbReference>
<dbReference type="GO" id="GO:0005546">
    <property type="term" value="F:phosphatidylinositol-4,5-bisphosphate binding"/>
    <property type="evidence" value="ECO:0007669"/>
    <property type="project" value="TreeGrafter"/>
</dbReference>
<dbReference type="InterPro" id="IPR029006">
    <property type="entry name" value="ADF-H/Gelsolin-like_dom_sf"/>
</dbReference>
<dbReference type="FunFam" id="3.40.20.10:FF:000001">
    <property type="entry name" value="Gelsolin"/>
    <property type="match status" value="1"/>
</dbReference>
<dbReference type="Pfam" id="PF02209">
    <property type="entry name" value="VHP"/>
    <property type="match status" value="1"/>
</dbReference>
<keyword evidence="7" id="KW-1185">Reference proteome</keyword>
<keyword evidence="2" id="KW-0117">Actin capping</keyword>
<feature type="non-terminal residue" evidence="6">
    <location>
        <position position="1"/>
    </location>
</feature>
<evidence type="ECO:0000313" key="7">
    <source>
        <dbReference type="Proteomes" id="UP000215902"/>
    </source>
</evidence>
<evidence type="ECO:0000256" key="2">
    <source>
        <dbReference type="ARBA" id="ARBA00022467"/>
    </source>
</evidence>
<dbReference type="AlphaFoldDB" id="A0A267H4H2"/>
<protein>
    <recommendedName>
        <fullName evidence="5">HP domain-containing protein</fullName>
    </recommendedName>
</protein>
<proteinExistence type="inferred from homology"/>
<dbReference type="STRING" id="282301.A0A267H4H2"/>
<dbReference type="Gene3D" id="3.40.20.10">
    <property type="entry name" value="Severin"/>
    <property type="match status" value="6"/>
</dbReference>
<dbReference type="GO" id="GO:0015629">
    <property type="term" value="C:actin cytoskeleton"/>
    <property type="evidence" value="ECO:0007669"/>
    <property type="project" value="TreeGrafter"/>
</dbReference>
<dbReference type="CDD" id="cd11289">
    <property type="entry name" value="gelsolin_S2_like"/>
    <property type="match status" value="1"/>
</dbReference>
<dbReference type="GO" id="GO:0005737">
    <property type="term" value="C:cytoplasm"/>
    <property type="evidence" value="ECO:0007669"/>
    <property type="project" value="TreeGrafter"/>
</dbReference>
<dbReference type="SMART" id="SM00153">
    <property type="entry name" value="VHP"/>
    <property type="match status" value="1"/>
</dbReference>
<dbReference type="PRINTS" id="PR00597">
    <property type="entry name" value="GELSOLIN"/>
</dbReference>
<reference evidence="6 7" key="1">
    <citation type="submission" date="2017-06" db="EMBL/GenBank/DDBJ databases">
        <title>A platform for efficient transgenesis in Macrostomum lignano, a flatworm model organism for stem cell research.</title>
        <authorList>
            <person name="Berezikov E."/>
        </authorList>
    </citation>
    <scope>NUCLEOTIDE SEQUENCE [LARGE SCALE GENOMIC DNA]</scope>
    <source>
        <strain evidence="6">DV1</strain>
        <tissue evidence="6">Whole organism</tissue>
    </source>
</reference>
<dbReference type="GO" id="GO:0051015">
    <property type="term" value="F:actin filament binding"/>
    <property type="evidence" value="ECO:0007669"/>
    <property type="project" value="InterPro"/>
</dbReference>
<gene>
    <name evidence="6" type="ORF">BOX15_Mlig017793g2</name>
</gene>